<organism evidence="1 2">
    <name type="scientific">Sporormia fimetaria CBS 119925</name>
    <dbReference type="NCBI Taxonomy" id="1340428"/>
    <lineage>
        <taxon>Eukaryota</taxon>
        <taxon>Fungi</taxon>
        <taxon>Dikarya</taxon>
        <taxon>Ascomycota</taxon>
        <taxon>Pezizomycotina</taxon>
        <taxon>Dothideomycetes</taxon>
        <taxon>Pleosporomycetidae</taxon>
        <taxon>Pleosporales</taxon>
        <taxon>Sporormiaceae</taxon>
        <taxon>Sporormia</taxon>
    </lineage>
</organism>
<keyword evidence="2" id="KW-1185">Reference proteome</keyword>
<dbReference type="Proteomes" id="UP000799440">
    <property type="component" value="Unassembled WGS sequence"/>
</dbReference>
<dbReference type="Gene3D" id="3.40.50.450">
    <property type="match status" value="1"/>
</dbReference>
<accession>A0A6A6VGY9</accession>
<proteinExistence type="predicted"/>
<dbReference type="OrthoDB" id="2893324at2759"/>
<protein>
    <submittedName>
        <fullName evidence="1">Uncharacterized protein</fullName>
    </submittedName>
</protein>
<name>A0A6A6VGY9_9PLEO</name>
<gene>
    <name evidence="1" type="ORF">M011DRAFT_383076</name>
</gene>
<dbReference type="AlphaFoldDB" id="A0A6A6VGY9"/>
<dbReference type="Pfam" id="PF15891">
    <property type="entry name" value="Nuc_deoxyri_tr2"/>
    <property type="match status" value="1"/>
</dbReference>
<evidence type="ECO:0000313" key="2">
    <source>
        <dbReference type="Proteomes" id="UP000799440"/>
    </source>
</evidence>
<dbReference type="InterPro" id="IPR039470">
    <property type="entry name" value="Nuc_deoxyri_tr2"/>
</dbReference>
<sequence>SILLYGTTTSPDWRAPLTTTLHSLPITILNPLNPLWDSTWTPDTPAFRRQVVWELDAAKAATVIGFWFGAETDAPISLLELGLNAGSGKCVVGVDGGYKKRGNVEVVCERFGIVCVRSLGELGEVVRGRVVGLLE</sequence>
<evidence type="ECO:0000313" key="1">
    <source>
        <dbReference type="EMBL" id="KAF2749066.1"/>
    </source>
</evidence>
<reference evidence="1" key="1">
    <citation type="journal article" date="2020" name="Stud. Mycol.">
        <title>101 Dothideomycetes genomes: a test case for predicting lifestyles and emergence of pathogens.</title>
        <authorList>
            <person name="Haridas S."/>
            <person name="Albert R."/>
            <person name="Binder M."/>
            <person name="Bloem J."/>
            <person name="Labutti K."/>
            <person name="Salamov A."/>
            <person name="Andreopoulos B."/>
            <person name="Baker S."/>
            <person name="Barry K."/>
            <person name="Bills G."/>
            <person name="Bluhm B."/>
            <person name="Cannon C."/>
            <person name="Castanera R."/>
            <person name="Culley D."/>
            <person name="Daum C."/>
            <person name="Ezra D."/>
            <person name="Gonzalez J."/>
            <person name="Henrissat B."/>
            <person name="Kuo A."/>
            <person name="Liang C."/>
            <person name="Lipzen A."/>
            <person name="Lutzoni F."/>
            <person name="Magnuson J."/>
            <person name="Mondo S."/>
            <person name="Nolan M."/>
            <person name="Ohm R."/>
            <person name="Pangilinan J."/>
            <person name="Park H.-J."/>
            <person name="Ramirez L."/>
            <person name="Alfaro M."/>
            <person name="Sun H."/>
            <person name="Tritt A."/>
            <person name="Yoshinaga Y."/>
            <person name="Zwiers L.-H."/>
            <person name="Turgeon B."/>
            <person name="Goodwin S."/>
            <person name="Spatafora J."/>
            <person name="Crous P."/>
            <person name="Grigoriev I."/>
        </authorList>
    </citation>
    <scope>NUCLEOTIDE SEQUENCE</scope>
    <source>
        <strain evidence="1">CBS 119925</strain>
    </source>
</reference>
<feature type="non-terminal residue" evidence="1">
    <location>
        <position position="135"/>
    </location>
</feature>
<dbReference type="EMBL" id="MU006567">
    <property type="protein sequence ID" value="KAF2749066.1"/>
    <property type="molecule type" value="Genomic_DNA"/>
</dbReference>
<feature type="non-terminal residue" evidence="1">
    <location>
        <position position="1"/>
    </location>
</feature>